<dbReference type="Pfam" id="PF22932">
    <property type="entry name" value="Ubiq_DUF_assoc"/>
    <property type="match status" value="1"/>
</dbReference>
<dbReference type="Proteomes" id="UP000015105">
    <property type="component" value="Chromosome 7D"/>
</dbReference>
<reference evidence="3" key="5">
    <citation type="journal article" date="2021" name="G3 (Bethesda)">
        <title>Aegilops tauschii genome assembly Aet v5.0 features greater sequence contiguity and improved annotation.</title>
        <authorList>
            <person name="Wang L."/>
            <person name="Zhu T."/>
            <person name="Rodriguez J.C."/>
            <person name="Deal K.R."/>
            <person name="Dubcovsky J."/>
            <person name="McGuire P.E."/>
            <person name="Lux T."/>
            <person name="Spannagl M."/>
            <person name="Mayer K.F.X."/>
            <person name="Baldrich P."/>
            <person name="Meyers B.C."/>
            <person name="Huo N."/>
            <person name="Gu Y.Q."/>
            <person name="Zhou H."/>
            <person name="Devos K.M."/>
            <person name="Bennetzen J.L."/>
            <person name="Unver T."/>
            <person name="Budak H."/>
            <person name="Gulick P.J."/>
            <person name="Galiba G."/>
            <person name="Kalapos B."/>
            <person name="Nelson D.R."/>
            <person name="Li P."/>
            <person name="You F.M."/>
            <person name="Luo M.C."/>
            <person name="Dvorak J."/>
        </authorList>
    </citation>
    <scope>NUCLEOTIDE SEQUENCE [LARGE SCALE GENOMIC DNA]</scope>
    <source>
        <strain evidence="3">cv. AL8/78</strain>
    </source>
</reference>
<dbReference type="Gramene" id="AET7Gv20292600.1">
    <property type="protein sequence ID" value="AET7Gv20292600.1"/>
    <property type="gene ID" value="AET7Gv20292600"/>
</dbReference>
<feature type="compositionally biased region" description="Polar residues" evidence="1">
    <location>
        <begin position="11"/>
        <end position="20"/>
    </location>
</feature>
<dbReference type="InterPro" id="IPR054726">
    <property type="entry name" value="Ubiq_DUF569-assoc"/>
</dbReference>
<feature type="compositionally biased region" description="Basic residues" evidence="1">
    <location>
        <begin position="32"/>
        <end position="42"/>
    </location>
</feature>
<evidence type="ECO:0000259" key="2">
    <source>
        <dbReference type="Pfam" id="PF22932"/>
    </source>
</evidence>
<sequence>GGHPRQGDHASPSTSVSASQPRVAAADDHVRVAGHPRGPHHPRHVRVRWEVRVPPEEQLARRLGDLAIMDLEVADLVMCLPTHDGQLIPLVVDLPRSGETLHIVVVIVGSPAYMALQYLDVDA</sequence>
<reference evidence="3" key="4">
    <citation type="submission" date="2019-03" db="UniProtKB">
        <authorList>
            <consortium name="EnsemblPlants"/>
        </authorList>
    </citation>
    <scope>IDENTIFICATION</scope>
</reference>
<feature type="region of interest" description="Disordered" evidence="1">
    <location>
        <begin position="1"/>
        <end position="42"/>
    </location>
</feature>
<organism evidence="3 4">
    <name type="scientific">Aegilops tauschii subsp. strangulata</name>
    <name type="common">Goatgrass</name>
    <dbReference type="NCBI Taxonomy" id="200361"/>
    <lineage>
        <taxon>Eukaryota</taxon>
        <taxon>Viridiplantae</taxon>
        <taxon>Streptophyta</taxon>
        <taxon>Embryophyta</taxon>
        <taxon>Tracheophyta</taxon>
        <taxon>Spermatophyta</taxon>
        <taxon>Magnoliopsida</taxon>
        <taxon>Liliopsida</taxon>
        <taxon>Poales</taxon>
        <taxon>Poaceae</taxon>
        <taxon>BOP clade</taxon>
        <taxon>Pooideae</taxon>
        <taxon>Triticodae</taxon>
        <taxon>Triticeae</taxon>
        <taxon>Triticinae</taxon>
        <taxon>Aegilops</taxon>
    </lineage>
</organism>
<name>A0A453QRD8_AEGTS</name>
<feature type="domain" description="DUF569" evidence="2">
    <location>
        <begin position="58"/>
        <end position="106"/>
    </location>
</feature>
<protein>
    <recommendedName>
        <fullName evidence="2">DUF569 domain-containing protein</fullName>
    </recommendedName>
</protein>
<evidence type="ECO:0000256" key="1">
    <source>
        <dbReference type="SAM" id="MobiDB-lite"/>
    </source>
</evidence>
<accession>A0A453QRD8</accession>
<reference evidence="3" key="3">
    <citation type="journal article" date="2017" name="Nature">
        <title>Genome sequence of the progenitor of the wheat D genome Aegilops tauschii.</title>
        <authorList>
            <person name="Luo M.C."/>
            <person name="Gu Y.Q."/>
            <person name="Puiu D."/>
            <person name="Wang H."/>
            <person name="Twardziok S.O."/>
            <person name="Deal K.R."/>
            <person name="Huo N."/>
            <person name="Zhu T."/>
            <person name="Wang L."/>
            <person name="Wang Y."/>
            <person name="McGuire P.E."/>
            <person name="Liu S."/>
            <person name="Long H."/>
            <person name="Ramasamy R.K."/>
            <person name="Rodriguez J.C."/>
            <person name="Van S.L."/>
            <person name="Yuan L."/>
            <person name="Wang Z."/>
            <person name="Xia Z."/>
            <person name="Xiao L."/>
            <person name="Anderson O.D."/>
            <person name="Ouyang S."/>
            <person name="Liang Y."/>
            <person name="Zimin A.V."/>
            <person name="Pertea G."/>
            <person name="Qi P."/>
            <person name="Bennetzen J.L."/>
            <person name="Dai X."/>
            <person name="Dawson M.W."/>
            <person name="Muller H.G."/>
            <person name="Kugler K."/>
            <person name="Rivarola-Duarte L."/>
            <person name="Spannagl M."/>
            <person name="Mayer K.F.X."/>
            <person name="Lu F.H."/>
            <person name="Bevan M.W."/>
            <person name="Leroy P."/>
            <person name="Li P."/>
            <person name="You F.M."/>
            <person name="Sun Q."/>
            <person name="Liu Z."/>
            <person name="Lyons E."/>
            <person name="Wicker T."/>
            <person name="Salzberg S.L."/>
            <person name="Devos K.M."/>
            <person name="Dvorak J."/>
        </authorList>
    </citation>
    <scope>NUCLEOTIDE SEQUENCE [LARGE SCALE GENOMIC DNA]</scope>
    <source>
        <strain evidence="3">cv. AL8/78</strain>
    </source>
</reference>
<dbReference type="EnsemblPlants" id="AET7Gv20292600.1">
    <property type="protein sequence ID" value="AET7Gv20292600.1"/>
    <property type="gene ID" value="AET7Gv20292600"/>
</dbReference>
<evidence type="ECO:0000313" key="3">
    <source>
        <dbReference type="EnsemblPlants" id="AET7Gv20292600.1"/>
    </source>
</evidence>
<reference evidence="4" key="1">
    <citation type="journal article" date="2014" name="Science">
        <title>Ancient hybridizations among the ancestral genomes of bread wheat.</title>
        <authorList>
            <consortium name="International Wheat Genome Sequencing Consortium,"/>
            <person name="Marcussen T."/>
            <person name="Sandve S.R."/>
            <person name="Heier L."/>
            <person name="Spannagl M."/>
            <person name="Pfeifer M."/>
            <person name="Jakobsen K.S."/>
            <person name="Wulff B.B."/>
            <person name="Steuernagel B."/>
            <person name="Mayer K.F."/>
            <person name="Olsen O.A."/>
        </authorList>
    </citation>
    <scope>NUCLEOTIDE SEQUENCE [LARGE SCALE GENOMIC DNA]</scope>
    <source>
        <strain evidence="4">cv. AL8/78</strain>
    </source>
</reference>
<proteinExistence type="predicted"/>
<dbReference type="AlphaFoldDB" id="A0A453QRD8"/>
<keyword evidence="4" id="KW-1185">Reference proteome</keyword>
<evidence type="ECO:0000313" key="4">
    <source>
        <dbReference type="Proteomes" id="UP000015105"/>
    </source>
</evidence>
<reference evidence="4" key="2">
    <citation type="journal article" date="2017" name="Nat. Plants">
        <title>The Aegilops tauschii genome reveals multiple impacts of transposons.</title>
        <authorList>
            <person name="Zhao G."/>
            <person name="Zou C."/>
            <person name="Li K."/>
            <person name="Wang K."/>
            <person name="Li T."/>
            <person name="Gao L."/>
            <person name="Zhang X."/>
            <person name="Wang H."/>
            <person name="Yang Z."/>
            <person name="Liu X."/>
            <person name="Jiang W."/>
            <person name="Mao L."/>
            <person name="Kong X."/>
            <person name="Jiao Y."/>
            <person name="Jia J."/>
        </authorList>
    </citation>
    <scope>NUCLEOTIDE SEQUENCE [LARGE SCALE GENOMIC DNA]</scope>
    <source>
        <strain evidence="4">cv. AL8/78</strain>
    </source>
</reference>